<keyword evidence="4" id="KW-1185">Reference proteome</keyword>
<dbReference type="Pfam" id="PF00005">
    <property type="entry name" value="ABC_tran"/>
    <property type="match status" value="1"/>
</dbReference>
<dbReference type="Gene3D" id="3.40.50.300">
    <property type="entry name" value="P-loop containing nucleotide triphosphate hydrolases"/>
    <property type="match status" value="1"/>
</dbReference>
<protein>
    <recommendedName>
        <fullName evidence="2">ABC transporter domain-containing protein</fullName>
    </recommendedName>
</protein>
<dbReference type="InterPro" id="IPR027417">
    <property type="entry name" value="P-loop_NTPase"/>
</dbReference>
<evidence type="ECO:0000256" key="1">
    <source>
        <dbReference type="ARBA" id="ARBA00022448"/>
    </source>
</evidence>
<feature type="domain" description="ABC transporter" evidence="2">
    <location>
        <begin position="2"/>
        <end position="190"/>
    </location>
</feature>
<dbReference type="PROSITE" id="PS50893">
    <property type="entry name" value="ABC_TRANSPORTER_2"/>
    <property type="match status" value="1"/>
</dbReference>
<dbReference type="PANTHER" id="PTHR43423">
    <property type="entry name" value="ABC TRANSPORTER I FAMILY MEMBER 17"/>
    <property type="match status" value="1"/>
</dbReference>
<dbReference type="GO" id="GO:0016887">
    <property type="term" value="F:ATP hydrolysis activity"/>
    <property type="evidence" value="ECO:0007669"/>
    <property type="project" value="InterPro"/>
</dbReference>
<evidence type="ECO:0000313" key="4">
    <source>
        <dbReference type="Proteomes" id="UP000188603"/>
    </source>
</evidence>
<keyword evidence="1" id="KW-0813">Transport</keyword>
<dbReference type="InterPro" id="IPR017871">
    <property type="entry name" value="ABC_transporter-like_CS"/>
</dbReference>
<proteinExistence type="predicted"/>
<dbReference type="Proteomes" id="UP000188603">
    <property type="component" value="Chromosome"/>
</dbReference>
<gene>
    <name evidence="3" type="ORF">B0W44_02940</name>
</gene>
<dbReference type="PANTHER" id="PTHR43423:SF1">
    <property type="entry name" value="ABC TRANSPORTER I FAMILY MEMBER 17"/>
    <property type="match status" value="1"/>
</dbReference>
<reference evidence="3 4" key="1">
    <citation type="journal article" date="2015" name="Int. J. Syst. Evol. Microbiol.">
        <title>Novibacillus thermophilus gen. nov., sp. nov., a Gram-staining-negative and moderately thermophilic member of the family Thermoactinomycetaceae.</title>
        <authorList>
            <person name="Yang G."/>
            <person name="Chen J."/>
            <person name="Zhou S."/>
        </authorList>
    </citation>
    <scope>NUCLEOTIDE SEQUENCE [LARGE SCALE GENOMIC DNA]</scope>
    <source>
        <strain evidence="3 4">SG-1</strain>
    </source>
</reference>
<organism evidence="3 4">
    <name type="scientific">Novibacillus thermophilus</name>
    <dbReference type="NCBI Taxonomy" id="1471761"/>
    <lineage>
        <taxon>Bacteria</taxon>
        <taxon>Bacillati</taxon>
        <taxon>Bacillota</taxon>
        <taxon>Bacilli</taxon>
        <taxon>Bacillales</taxon>
        <taxon>Thermoactinomycetaceae</taxon>
        <taxon>Novibacillus</taxon>
    </lineage>
</organism>
<evidence type="ECO:0000313" key="3">
    <source>
        <dbReference type="EMBL" id="AQS54882.1"/>
    </source>
</evidence>
<dbReference type="InterPro" id="IPR003439">
    <property type="entry name" value="ABC_transporter-like_ATP-bd"/>
</dbReference>
<dbReference type="STRING" id="1471761.B0W44_02940"/>
<sequence>MLRVVNKLEPIDAGSMSLFGKRDRDYSVQQWRALIGLVFQKPVMLEGTVLDNVSAGPRLHHRPFKEEECLQLMHEVGLSEELLHKDAKTLSGGEQQRVSLIRALALKPKLLLLDEVTAALDDHHKRVVEACVKKRNRDDGLAVLWVTHDMEQMRRLAERVWFVSRKRLLQYDTQEALFHDDKTREVQAFLRYQTNAGGRR</sequence>
<dbReference type="KEGG" id="ntr:B0W44_02940"/>
<dbReference type="AlphaFoldDB" id="A0A1U9K4B9"/>
<dbReference type="PROSITE" id="PS00211">
    <property type="entry name" value="ABC_TRANSPORTER_1"/>
    <property type="match status" value="1"/>
</dbReference>
<dbReference type="GO" id="GO:0005524">
    <property type="term" value="F:ATP binding"/>
    <property type="evidence" value="ECO:0007669"/>
    <property type="project" value="InterPro"/>
</dbReference>
<dbReference type="EMBL" id="CP019699">
    <property type="protein sequence ID" value="AQS54882.1"/>
    <property type="molecule type" value="Genomic_DNA"/>
</dbReference>
<name>A0A1U9K4B9_9BACL</name>
<evidence type="ECO:0000259" key="2">
    <source>
        <dbReference type="PROSITE" id="PS50893"/>
    </source>
</evidence>
<accession>A0A1U9K4B9</accession>
<dbReference type="SUPFAM" id="SSF52540">
    <property type="entry name" value="P-loop containing nucleoside triphosphate hydrolases"/>
    <property type="match status" value="1"/>
</dbReference>